<keyword evidence="2" id="KW-1185">Reference proteome</keyword>
<evidence type="ECO:0008006" key="3">
    <source>
        <dbReference type="Google" id="ProtNLM"/>
    </source>
</evidence>
<reference evidence="1 2" key="1">
    <citation type="submission" date="2019-11" db="EMBL/GenBank/DDBJ databases">
        <title>Epiphytic Pseudomonas syringae from cherry orchards.</title>
        <authorList>
            <person name="Hulin M.T."/>
        </authorList>
    </citation>
    <scope>NUCLEOTIDE SEQUENCE [LARGE SCALE GENOMIC DNA]</scope>
    <source>
        <strain evidence="1 2">PA-6-3B</strain>
    </source>
</reference>
<evidence type="ECO:0000313" key="1">
    <source>
        <dbReference type="EMBL" id="MCF5156102.1"/>
    </source>
</evidence>
<name>A0ABS9FWX3_9PSED</name>
<gene>
    <name evidence="1" type="ORF">GIW47_26230</name>
</gene>
<dbReference type="EMBL" id="WKDU01000048">
    <property type="protein sequence ID" value="MCF5156102.1"/>
    <property type="molecule type" value="Genomic_DNA"/>
</dbReference>
<proteinExistence type="predicted"/>
<dbReference type="RefSeq" id="WP_120247853.1">
    <property type="nucleotide sequence ID" value="NZ_WKDU01000048.1"/>
</dbReference>
<evidence type="ECO:0000313" key="2">
    <source>
        <dbReference type="Proteomes" id="UP000814074"/>
    </source>
</evidence>
<comment type="caution">
    <text evidence="1">The sequence shown here is derived from an EMBL/GenBank/DDBJ whole genome shotgun (WGS) entry which is preliminary data.</text>
</comment>
<sequence>MLDHVKNDCMASKTKEPRWNDLNDLERRLIELIRSMSERDQQKIRRVTEVMVMSYGKIDRQ</sequence>
<organism evidence="1 2">
    <name type="scientific">Pseudomonas lactis</name>
    <dbReference type="NCBI Taxonomy" id="1615674"/>
    <lineage>
        <taxon>Bacteria</taxon>
        <taxon>Pseudomonadati</taxon>
        <taxon>Pseudomonadota</taxon>
        <taxon>Gammaproteobacteria</taxon>
        <taxon>Pseudomonadales</taxon>
        <taxon>Pseudomonadaceae</taxon>
        <taxon>Pseudomonas</taxon>
    </lineage>
</organism>
<accession>A0ABS9FWX3</accession>
<protein>
    <recommendedName>
        <fullName evidence="3">Transcriptional regulator</fullName>
    </recommendedName>
</protein>
<dbReference type="Proteomes" id="UP000814074">
    <property type="component" value="Unassembled WGS sequence"/>
</dbReference>